<dbReference type="RefSeq" id="WP_092847066.1">
    <property type="nucleotide sequence ID" value="NZ_FOPY01000009.1"/>
</dbReference>
<dbReference type="PROSITE" id="PS00737">
    <property type="entry name" value="THIOLASE_2"/>
    <property type="match status" value="1"/>
</dbReference>
<proteinExistence type="inferred from homology"/>
<dbReference type="InterPro" id="IPR020617">
    <property type="entry name" value="Thiolase_C"/>
</dbReference>
<evidence type="ECO:0000256" key="5">
    <source>
        <dbReference type="ARBA" id="ARBA00022963"/>
    </source>
</evidence>
<dbReference type="InterPro" id="IPR050215">
    <property type="entry name" value="Thiolase-like_sf_Thiolase"/>
</dbReference>
<evidence type="ECO:0000256" key="9">
    <source>
        <dbReference type="PIRSR" id="PIRSR000429-1"/>
    </source>
</evidence>
<comment type="catalytic activity">
    <reaction evidence="8">
        <text>an acyl-CoA + acetyl-CoA = a 3-oxoacyl-CoA + CoA</text>
        <dbReference type="Rhea" id="RHEA:21564"/>
        <dbReference type="ChEBI" id="CHEBI:57287"/>
        <dbReference type="ChEBI" id="CHEBI:57288"/>
        <dbReference type="ChEBI" id="CHEBI:58342"/>
        <dbReference type="ChEBI" id="CHEBI:90726"/>
        <dbReference type="EC" id="2.3.1.16"/>
    </reaction>
</comment>
<comment type="subunit">
    <text evidence="8">Heterotetramer of two alpha chains (FadB) and two beta chains (FadA).</text>
</comment>
<dbReference type="PANTHER" id="PTHR43853:SF11">
    <property type="entry name" value="3-KETOACYL-COA THIOLASE FADA"/>
    <property type="match status" value="1"/>
</dbReference>
<feature type="domain" description="Thiolase C-terminal" evidence="12">
    <location>
        <begin position="265"/>
        <end position="390"/>
    </location>
</feature>
<keyword evidence="4 8" id="KW-0276">Fatty acid metabolism</keyword>
<dbReference type="GO" id="GO:0010124">
    <property type="term" value="P:phenylacetate catabolic process"/>
    <property type="evidence" value="ECO:0007669"/>
    <property type="project" value="TreeGrafter"/>
</dbReference>
<dbReference type="STRING" id="442341.SAMN04487959_10920"/>
<dbReference type="SUPFAM" id="SSF53901">
    <property type="entry name" value="Thiolase-like"/>
    <property type="match status" value="2"/>
</dbReference>
<dbReference type="CDD" id="cd00751">
    <property type="entry name" value="thiolase"/>
    <property type="match status" value="1"/>
</dbReference>
<dbReference type="FunFam" id="3.40.47.10:FF:000010">
    <property type="entry name" value="Acetyl-CoA acetyltransferase (Thiolase)"/>
    <property type="match status" value="1"/>
</dbReference>
<dbReference type="PANTHER" id="PTHR43853">
    <property type="entry name" value="3-KETOACYL-COA THIOLASE, PEROXISOMAL"/>
    <property type="match status" value="1"/>
</dbReference>
<dbReference type="GO" id="GO:0003988">
    <property type="term" value="F:acetyl-CoA C-acyltransferase activity"/>
    <property type="evidence" value="ECO:0007669"/>
    <property type="project" value="UniProtKB-UniRule"/>
</dbReference>
<dbReference type="NCBIfam" id="TIGR02445">
    <property type="entry name" value="fadA"/>
    <property type="match status" value="1"/>
</dbReference>
<comment type="subcellular location">
    <subcellularLocation>
        <location evidence="8">Cytoplasm</location>
    </subcellularLocation>
</comment>
<dbReference type="InterPro" id="IPR012805">
    <property type="entry name" value="FadA"/>
</dbReference>
<keyword evidence="6 8" id="KW-0443">Lipid metabolism</keyword>
<accession>A0A1I3CQP0</accession>
<dbReference type="EC" id="2.3.1.16" evidence="8"/>
<dbReference type="PROSITE" id="PS00099">
    <property type="entry name" value="THIOLASE_3"/>
    <property type="match status" value="1"/>
</dbReference>
<evidence type="ECO:0000256" key="8">
    <source>
        <dbReference type="HAMAP-Rule" id="MF_01620"/>
    </source>
</evidence>
<evidence type="ECO:0000313" key="13">
    <source>
        <dbReference type="EMBL" id="SFH76571.1"/>
    </source>
</evidence>
<dbReference type="InterPro" id="IPR020615">
    <property type="entry name" value="Thiolase_acyl_enz_int_AS"/>
</dbReference>
<feature type="active site" description="Proton acceptor" evidence="8 9">
    <location>
        <position position="377"/>
    </location>
</feature>
<comment type="similarity">
    <text evidence="1 8 10">Belongs to the thiolase-like superfamily. Thiolase family.</text>
</comment>
<keyword evidence="3 8" id="KW-0808">Transferase</keyword>
<keyword evidence="14" id="KW-1185">Reference proteome</keyword>
<sequence>MSLSPRDIVVVDGVRTAMAKAKNGAFRNVRAENLSAAVMQALFDRNQSLDPSEVDDVIWGCVNQTLEQAMNIARNAAIMTGIPRTVPAQTVNRLCGSSMSALHIAAANIKAGMGDFYVIGGVEHMEHVPMTHGVDVNPAVSKHAAKAAMMMGLTAELLGKMHGITREEQDKFGVRSHQRALAANERGYFDNEIVGVEGHDTEGLRRLVKHDEVVRIDASLEEMAKLKPVFDPKGGTVSAGTSSALSVGASAMAVMSYERAQALGLTPIARVVSTGVAGCDASIMGYGPVPATKKALKAAGLSIEDIQTVELNEAFAAQSLAVLKDLKLRDRMDEAVNLHGGAIALGHPLGCSGARICTTLLNVMQQQDTTLGLATMCIGMGQGVATVFERLK</sequence>
<dbReference type="NCBIfam" id="NF006510">
    <property type="entry name" value="PRK08947.1"/>
    <property type="match status" value="1"/>
</dbReference>
<evidence type="ECO:0000256" key="2">
    <source>
        <dbReference type="ARBA" id="ARBA00022490"/>
    </source>
</evidence>
<dbReference type="Gene3D" id="3.40.47.10">
    <property type="match status" value="2"/>
</dbReference>
<feature type="domain" description="Thiolase N-terminal" evidence="11">
    <location>
        <begin position="8"/>
        <end position="256"/>
    </location>
</feature>
<dbReference type="InterPro" id="IPR020613">
    <property type="entry name" value="Thiolase_CS"/>
</dbReference>
<comment type="function">
    <text evidence="8">Catalyzes the final step of fatty acid oxidation in which acetyl-CoA is released and the CoA ester of a fatty acid two carbons shorter is formed.</text>
</comment>
<dbReference type="NCBIfam" id="TIGR01930">
    <property type="entry name" value="AcCoA-C-Actrans"/>
    <property type="match status" value="1"/>
</dbReference>
<evidence type="ECO:0000259" key="12">
    <source>
        <dbReference type="Pfam" id="PF02803"/>
    </source>
</evidence>
<protein>
    <recommendedName>
        <fullName evidence="8">3-ketoacyl-CoA thiolase</fullName>
        <ecNumber evidence="8">2.3.1.16</ecNumber>
    </recommendedName>
    <alternativeName>
        <fullName evidence="8">Acetyl-CoA acyltransferase</fullName>
    </alternativeName>
    <alternativeName>
        <fullName evidence="8">Beta-ketothiolase</fullName>
    </alternativeName>
    <alternativeName>
        <fullName evidence="8">Fatty acid oxidation complex subunit beta</fullName>
    </alternativeName>
</protein>
<keyword evidence="2 8" id="KW-0963">Cytoplasm</keyword>
<evidence type="ECO:0000256" key="4">
    <source>
        <dbReference type="ARBA" id="ARBA00022832"/>
    </source>
</evidence>
<dbReference type="EMBL" id="FOPY01000009">
    <property type="protein sequence ID" value="SFH76571.1"/>
    <property type="molecule type" value="Genomic_DNA"/>
</dbReference>
<evidence type="ECO:0000256" key="3">
    <source>
        <dbReference type="ARBA" id="ARBA00022679"/>
    </source>
</evidence>
<gene>
    <name evidence="8" type="primary">fadA</name>
    <name evidence="13" type="ORF">SAMN04487959_10920</name>
</gene>
<keyword evidence="5 8" id="KW-0442">Lipid degradation</keyword>
<name>A0A1I3CQP0_9GAMM</name>
<dbReference type="UniPathway" id="UPA00659"/>
<evidence type="ECO:0000259" key="11">
    <source>
        <dbReference type="Pfam" id="PF00108"/>
    </source>
</evidence>
<dbReference type="Pfam" id="PF00108">
    <property type="entry name" value="Thiolase_N"/>
    <property type="match status" value="1"/>
</dbReference>
<comment type="pathway">
    <text evidence="8">Lipid metabolism; fatty acid beta-oxidation.</text>
</comment>
<dbReference type="InterPro" id="IPR020610">
    <property type="entry name" value="Thiolase_AS"/>
</dbReference>
<dbReference type="InterPro" id="IPR002155">
    <property type="entry name" value="Thiolase"/>
</dbReference>
<reference evidence="13 14" key="1">
    <citation type="submission" date="2016-10" db="EMBL/GenBank/DDBJ databases">
        <authorList>
            <person name="de Groot N.N."/>
        </authorList>
    </citation>
    <scope>NUCLEOTIDE SEQUENCE [LARGE SCALE GENOMIC DNA]</scope>
    <source>
        <strain evidence="13 14">CGMCC 1.6848</strain>
    </source>
</reference>
<dbReference type="InterPro" id="IPR020616">
    <property type="entry name" value="Thiolase_N"/>
</dbReference>
<evidence type="ECO:0000256" key="10">
    <source>
        <dbReference type="RuleBase" id="RU003557"/>
    </source>
</evidence>
<dbReference type="Proteomes" id="UP000199040">
    <property type="component" value="Unassembled WGS sequence"/>
</dbReference>
<dbReference type="PIRSF" id="PIRSF000429">
    <property type="entry name" value="Ac-CoA_Ac_transf"/>
    <property type="match status" value="1"/>
</dbReference>
<dbReference type="Pfam" id="PF02803">
    <property type="entry name" value="Thiolase_C"/>
    <property type="match status" value="1"/>
</dbReference>
<keyword evidence="7 8" id="KW-0012">Acyltransferase</keyword>
<dbReference type="AlphaFoldDB" id="A0A1I3CQP0"/>
<dbReference type="InterPro" id="IPR016039">
    <property type="entry name" value="Thiolase-like"/>
</dbReference>
<dbReference type="HAMAP" id="MF_01620">
    <property type="entry name" value="FadA"/>
    <property type="match status" value="1"/>
</dbReference>
<dbReference type="GO" id="GO:0006635">
    <property type="term" value="P:fatty acid beta-oxidation"/>
    <property type="evidence" value="ECO:0007669"/>
    <property type="project" value="UniProtKB-UniRule"/>
</dbReference>
<organism evidence="13 14">
    <name type="scientific">Modicisalibacter xianhensis</name>
    <dbReference type="NCBI Taxonomy" id="442341"/>
    <lineage>
        <taxon>Bacteria</taxon>
        <taxon>Pseudomonadati</taxon>
        <taxon>Pseudomonadota</taxon>
        <taxon>Gammaproteobacteria</taxon>
        <taxon>Oceanospirillales</taxon>
        <taxon>Halomonadaceae</taxon>
        <taxon>Modicisalibacter</taxon>
    </lineage>
</organism>
<evidence type="ECO:0000256" key="6">
    <source>
        <dbReference type="ARBA" id="ARBA00023098"/>
    </source>
</evidence>
<feature type="active site" description="Acyl-thioester intermediate" evidence="8 9">
    <location>
        <position position="95"/>
    </location>
</feature>
<evidence type="ECO:0000256" key="1">
    <source>
        <dbReference type="ARBA" id="ARBA00010982"/>
    </source>
</evidence>
<evidence type="ECO:0000313" key="14">
    <source>
        <dbReference type="Proteomes" id="UP000199040"/>
    </source>
</evidence>
<feature type="active site" description="Proton acceptor" evidence="8 9">
    <location>
        <position position="347"/>
    </location>
</feature>
<dbReference type="PROSITE" id="PS00098">
    <property type="entry name" value="THIOLASE_1"/>
    <property type="match status" value="1"/>
</dbReference>
<dbReference type="GO" id="GO:0005737">
    <property type="term" value="C:cytoplasm"/>
    <property type="evidence" value="ECO:0007669"/>
    <property type="project" value="UniProtKB-SubCell"/>
</dbReference>
<evidence type="ECO:0000256" key="7">
    <source>
        <dbReference type="ARBA" id="ARBA00023315"/>
    </source>
</evidence>